<evidence type="ECO:0000256" key="13">
    <source>
        <dbReference type="SAM" id="Phobius"/>
    </source>
</evidence>
<dbReference type="GO" id="GO:0005789">
    <property type="term" value="C:endoplasmic reticulum membrane"/>
    <property type="evidence" value="ECO:0007669"/>
    <property type="project" value="UniProtKB-SubCell"/>
</dbReference>
<evidence type="ECO:0000256" key="5">
    <source>
        <dbReference type="ARBA" id="ARBA00014380"/>
    </source>
</evidence>
<keyword evidence="11 13" id="KW-0472">Membrane</keyword>
<evidence type="ECO:0000256" key="3">
    <source>
        <dbReference type="ARBA" id="ARBA00004648"/>
    </source>
</evidence>
<feature type="region of interest" description="Disordered" evidence="12">
    <location>
        <begin position="346"/>
        <end position="375"/>
    </location>
</feature>
<dbReference type="Gene3D" id="1.20.1410.10">
    <property type="entry name" value="I/LWEQ domain"/>
    <property type="match status" value="1"/>
</dbReference>
<accession>A0A915KG60</accession>
<comment type="similarity">
    <text evidence="4">Belongs to the TMEM98 family.</text>
</comment>
<dbReference type="PANTHER" id="PTHR32510:SF3">
    <property type="entry name" value="TRANSMEMBRANE PROTEIN 98"/>
    <property type="match status" value="1"/>
</dbReference>
<evidence type="ECO:0000256" key="10">
    <source>
        <dbReference type="ARBA" id="ARBA00022989"/>
    </source>
</evidence>
<dbReference type="Proteomes" id="UP000887565">
    <property type="component" value="Unplaced"/>
</dbReference>
<evidence type="ECO:0000256" key="4">
    <source>
        <dbReference type="ARBA" id="ARBA00011024"/>
    </source>
</evidence>
<evidence type="ECO:0000256" key="12">
    <source>
        <dbReference type="SAM" id="MobiDB-lite"/>
    </source>
</evidence>
<sequence>MSKEIFLLSLSFFTQFHLLSPNTAVDRQMKAIKAPNRFKRRFRLFLENFATFTAFASASFTQTTIAAMDLVVSVAMVVLVIVFSSALVALCYICCLHFKTKSAEWDRKPILSDWSSSAAFASATPNAYRNYHHYNHLQSESYRVHHNGNVPNSFNALFNNVTDNRVSESKGDVELEDVLVLSPIIEKALKDHEWASDNGGLIEQSLSILRTCHTICDKLSSIALNPCNRFDQDVIEEVRVATKRVMPRVDDLVQTMCRPSSSRQIHASLLEARAAALVLSVNSLALVFRAACRRVNGAFAVEESANGGTSNGEVCDNHLSWTINWINSLFNDLEFRLAELRRIADSQPPSSSSITEEKSASSDKSSSNDTGESDDAHISACCISHRILKY</sequence>
<keyword evidence="7" id="KW-0964">Secreted</keyword>
<keyword evidence="10 13" id="KW-1133">Transmembrane helix</keyword>
<evidence type="ECO:0000313" key="15">
    <source>
        <dbReference type="WBParaSite" id="nRc.2.0.1.t36949-RA"/>
    </source>
</evidence>
<evidence type="ECO:0000256" key="9">
    <source>
        <dbReference type="ARBA" id="ARBA00022824"/>
    </source>
</evidence>
<feature type="transmembrane region" description="Helical" evidence="13">
    <location>
        <begin position="45"/>
        <end position="68"/>
    </location>
</feature>
<evidence type="ECO:0000256" key="8">
    <source>
        <dbReference type="ARBA" id="ARBA00022692"/>
    </source>
</evidence>
<dbReference type="GO" id="GO:0005576">
    <property type="term" value="C:extracellular region"/>
    <property type="evidence" value="ECO:0007669"/>
    <property type="project" value="UniProtKB-SubCell"/>
</dbReference>
<evidence type="ECO:0000256" key="2">
    <source>
        <dbReference type="ARBA" id="ARBA00004550"/>
    </source>
</evidence>
<proteinExistence type="inferred from homology"/>
<dbReference type="PANTHER" id="PTHR32510">
    <property type="entry name" value="TRANSMEMBRANE PROTEIN 98"/>
    <property type="match status" value="1"/>
</dbReference>
<evidence type="ECO:0000313" key="14">
    <source>
        <dbReference type="Proteomes" id="UP000887565"/>
    </source>
</evidence>
<organism evidence="14 15">
    <name type="scientific">Romanomermis culicivorax</name>
    <name type="common">Nematode worm</name>
    <dbReference type="NCBI Taxonomy" id="13658"/>
    <lineage>
        <taxon>Eukaryota</taxon>
        <taxon>Metazoa</taxon>
        <taxon>Ecdysozoa</taxon>
        <taxon>Nematoda</taxon>
        <taxon>Enoplea</taxon>
        <taxon>Dorylaimia</taxon>
        <taxon>Mermithida</taxon>
        <taxon>Mermithoidea</taxon>
        <taxon>Mermithidae</taxon>
        <taxon>Romanomermis</taxon>
    </lineage>
</organism>
<evidence type="ECO:0000256" key="1">
    <source>
        <dbReference type="ARBA" id="ARBA00004401"/>
    </source>
</evidence>
<keyword evidence="6" id="KW-1003">Cell membrane</keyword>
<feature type="transmembrane region" description="Helical" evidence="13">
    <location>
        <begin position="74"/>
        <end position="98"/>
    </location>
</feature>
<dbReference type="AlphaFoldDB" id="A0A915KG60"/>
<keyword evidence="8 13" id="KW-0812">Transmembrane</keyword>
<dbReference type="GO" id="GO:0005886">
    <property type="term" value="C:plasma membrane"/>
    <property type="evidence" value="ECO:0007669"/>
    <property type="project" value="UniProtKB-SubCell"/>
</dbReference>
<dbReference type="InterPro" id="IPR029668">
    <property type="entry name" value="TMEM98"/>
</dbReference>
<protein>
    <recommendedName>
        <fullName evidence="5">Transmembrane protein 98</fullName>
    </recommendedName>
</protein>
<evidence type="ECO:0000256" key="6">
    <source>
        <dbReference type="ARBA" id="ARBA00022475"/>
    </source>
</evidence>
<keyword evidence="9" id="KW-0256">Endoplasmic reticulum</keyword>
<comment type="subcellular location">
    <subcellularLocation>
        <location evidence="1">Cell membrane</location>
        <topology evidence="1">Single-pass type II membrane protein</topology>
    </subcellularLocation>
    <subcellularLocation>
        <location evidence="3">Endoplasmic reticulum membrane</location>
        <topology evidence="3">Single-pass type II membrane protein</topology>
    </subcellularLocation>
    <subcellularLocation>
        <location evidence="2">Secreted</location>
        <location evidence="2">Extracellular exosome</location>
    </subcellularLocation>
</comment>
<evidence type="ECO:0000256" key="11">
    <source>
        <dbReference type="ARBA" id="ARBA00023136"/>
    </source>
</evidence>
<feature type="transmembrane region" description="Helical" evidence="13">
    <location>
        <begin position="6"/>
        <end position="25"/>
    </location>
</feature>
<dbReference type="WBParaSite" id="nRc.2.0.1.t36949-RA">
    <property type="protein sequence ID" value="nRc.2.0.1.t36949-RA"/>
    <property type="gene ID" value="nRc.2.0.1.g36949"/>
</dbReference>
<keyword evidence="14" id="KW-1185">Reference proteome</keyword>
<reference evidence="15" key="1">
    <citation type="submission" date="2022-11" db="UniProtKB">
        <authorList>
            <consortium name="WormBaseParasite"/>
        </authorList>
    </citation>
    <scope>IDENTIFICATION</scope>
</reference>
<evidence type="ECO:0000256" key="7">
    <source>
        <dbReference type="ARBA" id="ARBA00022525"/>
    </source>
</evidence>
<name>A0A915KG60_ROMCU</name>